<evidence type="ECO:0000256" key="1">
    <source>
        <dbReference type="SAM" id="MobiDB-lite"/>
    </source>
</evidence>
<comment type="caution">
    <text evidence="3">The sequence shown here is derived from an EMBL/GenBank/DDBJ whole genome shotgun (WGS) entry which is preliminary data.</text>
</comment>
<keyword evidence="2" id="KW-1133">Transmembrane helix</keyword>
<keyword evidence="2" id="KW-0812">Transmembrane</keyword>
<gene>
    <name evidence="3" type="ORF">CSUI_011440</name>
</gene>
<feature type="non-terminal residue" evidence="3">
    <location>
        <position position="108"/>
    </location>
</feature>
<feature type="region of interest" description="Disordered" evidence="1">
    <location>
        <begin position="82"/>
        <end position="108"/>
    </location>
</feature>
<dbReference type="RefSeq" id="XP_067916486.1">
    <property type="nucleotide sequence ID" value="XM_068071538.1"/>
</dbReference>
<feature type="region of interest" description="Disordered" evidence="1">
    <location>
        <begin position="1"/>
        <end position="27"/>
    </location>
</feature>
<dbReference type="EMBL" id="MIGC01011806">
    <property type="protein sequence ID" value="PHJ14750.1"/>
    <property type="molecule type" value="Genomic_DNA"/>
</dbReference>
<evidence type="ECO:0000256" key="2">
    <source>
        <dbReference type="SAM" id="Phobius"/>
    </source>
</evidence>
<organism evidence="3 4">
    <name type="scientific">Cystoisospora suis</name>
    <dbReference type="NCBI Taxonomy" id="483139"/>
    <lineage>
        <taxon>Eukaryota</taxon>
        <taxon>Sar</taxon>
        <taxon>Alveolata</taxon>
        <taxon>Apicomplexa</taxon>
        <taxon>Conoidasida</taxon>
        <taxon>Coccidia</taxon>
        <taxon>Eucoccidiorida</taxon>
        <taxon>Eimeriorina</taxon>
        <taxon>Sarcocystidae</taxon>
        <taxon>Cystoisospora</taxon>
    </lineage>
</organism>
<sequence length="108" mass="11826">MNGRETADEERKRGSSERRRISSSTIYPRHRTLSRMMTLGKSFSSPATASKRLLVGVLTIIAVSMLFALQLGNILRRCLQQGRGASREADGSTPRSLADSGDLSRICA</sequence>
<keyword evidence="4" id="KW-1185">Reference proteome</keyword>
<reference evidence="3 4" key="1">
    <citation type="journal article" date="2017" name="Int. J. Parasitol.">
        <title>The genome of the protozoan parasite Cystoisospora suis and a reverse vaccinology approach to identify vaccine candidates.</title>
        <authorList>
            <person name="Palmieri N."/>
            <person name="Shrestha A."/>
            <person name="Ruttkowski B."/>
            <person name="Beck T."/>
            <person name="Vogl C."/>
            <person name="Tomley F."/>
            <person name="Blake D.P."/>
            <person name="Joachim A."/>
        </authorList>
    </citation>
    <scope>NUCLEOTIDE SEQUENCE [LARGE SCALE GENOMIC DNA]</scope>
    <source>
        <strain evidence="3 4">Wien I</strain>
    </source>
</reference>
<keyword evidence="2" id="KW-0472">Membrane</keyword>
<feature type="transmembrane region" description="Helical" evidence="2">
    <location>
        <begin position="53"/>
        <end position="75"/>
    </location>
</feature>
<dbReference type="GeneID" id="94434749"/>
<accession>A0A2C6JS92</accession>
<evidence type="ECO:0000313" key="4">
    <source>
        <dbReference type="Proteomes" id="UP000221165"/>
    </source>
</evidence>
<proteinExistence type="predicted"/>
<evidence type="ECO:0000313" key="3">
    <source>
        <dbReference type="EMBL" id="PHJ14750.1"/>
    </source>
</evidence>
<dbReference type="Proteomes" id="UP000221165">
    <property type="component" value="Unassembled WGS sequence"/>
</dbReference>
<feature type="compositionally biased region" description="Basic and acidic residues" evidence="1">
    <location>
        <begin position="1"/>
        <end position="20"/>
    </location>
</feature>
<name>A0A2C6JS92_9APIC</name>
<dbReference type="VEuPathDB" id="ToxoDB:CSUI_011440"/>
<dbReference type="AlphaFoldDB" id="A0A2C6JS92"/>
<protein>
    <submittedName>
        <fullName evidence="3">Uncharacterized protein</fullName>
    </submittedName>
</protein>